<organism evidence="1 2">
    <name type="scientific">Caballeronia glebae</name>
    <dbReference type="NCBI Taxonomy" id="1777143"/>
    <lineage>
        <taxon>Bacteria</taxon>
        <taxon>Pseudomonadati</taxon>
        <taxon>Pseudomonadota</taxon>
        <taxon>Betaproteobacteria</taxon>
        <taxon>Burkholderiales</taxon>
        <taxon>Burkholderiaceae</taxon>
        <taxon>Caballeronia</taxon>
    </lineage>
</organism>
<dbReference type="Proteomes" id="UP000054596">
    <property type="component" value="Unassembled WGS sequence"/>
</dbReference>
<evidence type="ECO:0000313" key="2">
    <source>
        <dbReference type="Proteomes" id="UP000054596"/>
    </source>
</evidence>
<dbReference type="OrthoDB" id="8995426at2"/>
<keyword evidence="2" id="KW-1185">Reference proteome</keyword>
<sequence length="330" mass="37180">MKPSKRPYRLISRRSCLRLAQLYQEGLNEGKWKTQLGALSTLRVSQGDLSLALQLHELPDEILDLFDDLIGISSHTVRVIRHTVIHDGIKTVLGRIRQSGATNAKHSNKAVLKIVKGHALNSKTMLRWSGQDPVKIAARALDLPKNISDRYHLGVTNGEWASFSACAKALGVSRRNVSVAVSIRELPDAVRHLFYETDLTFAVGKRLLALKDELGLDEMLVRARCVESMFDASGRTAANILSELNAENIRPSTFTRVRIRKGRGRNRLVIECKDSELLWRYRNEIEKSITKVLKKRITDAELVQFLRQFGSIFDKAHLARLPSTFAPRPS</sequence>
<dbReference type="Gene3D" id="1.10.10.2830">
    <property type="match status" value="2"/>
</dbReference>
<accession>A0A158DL32</accession>
<reference evidence="1" key="1">
    <citation type="submission" date="2016-01" db="EMBL/GenBank/DDBJ databases">
        <authorList>
            <person name="Peeters C."/>
        </authorList>
    </citation>
    <scope>NUCLEOTIDE SEQUENCE [LARGE SCALE GENOMIC DNA]</scope>
    <source>
        <strain evidence="1">LMG 29325</strain>
    </source>
</reference>
<evidence type="ECO:0000313" key="1">
    <source>
        <dbReference type="EMBL" id="SAK95314.1"/>
    </source>
</evidence>
<dbReference type="RefSeq" id="WP_143756967.1">
    <property type="nucleotide sequence ID" value="NZ_FCOJ02000096.1"/>
</dbReference>
<dbReference type="EMBL" id="FCOJ02000096">
    <property type="protein sequence ID" value="SAK95314.1"/>
    <property type="molecule type" value="Genomic_DNA"/>
</dbReference>
<gene>
    <name evidence="1" type="ORF">AWB82_06899</name>
</gene>
<name>A0A158DL32_9BURK</name>
<dbReference type="AlphaFoldDB" id="A0A158DL32"/>
<protein>
    <submittedName>
        <fullName evidence="1">Uncharacterized protein</fullName>
    </submittedName>
</protein>
<proteinExistence type="predicted"/>
<comment type="caution">
    <text evidence="1">The sequence shown here is derived from an EMBL/GenBank/DDBJ whole genome shotgun (WGS) entry which is preliminary data.</text>
</comment>